<dbReference type="Pfam" id="PF00702">
    <property type="entry name" value="Hydrolase"/>
    <property type="match status" value="1"/>
</dbReference>
<keyword evidence="3" id="KW-0486">Methionine biosynthesis</keyword>
<dbReference type="RefSeq" id="XP_013397492.2">
    <property type="nucleotide sequence ID" value="XM_013542038.2"/>
</dbReference>
<evidence type="ECO:0000256" key="4">
    <source>
        <dbReference type="SAM" id="MobiDB-lite"/>
    </source>
</evidence>
<accession>A0A1S3IGZ7</accession>
<dbReference type="Gene3D" id="3.40.50.1000">
    <property type="entry name" value="HAD superfamily/HAD-like"/>
    <property type="match status" value="2"/>
</dbReference>
<dbReference type="InterPro" id="IPR006439">
    <property type="entry name" value="HAD-SF_hydro_IA"/>
</dbReference>
<keyword evidence="5" id="KW-1185">Reference proteome</keyword>
<dbReference type="GO" id="GO:0000287">
    <property type="term" value="F:magnesium ion binding"/>
    <property type="evidence" value="ECO:0007669"/>
    <property type="project" value="InterPro"/>
</dbReference>
<dbReference type="PANTHER" id="PTHR20371">
    <property type="entry name" value="ENOLASE-PHOSPHATASE E1"/>
    <property type="match status" value="1"/>
</dbReference>
<evidence type="ECO:0000256" key="3">
    <source>
        <dbReference type="ARBA" id="ARBA00023167"/>
    </source>
</evidence>
<evidence type="ECO:0000256" key="1">
    <source>
        <dbReference type="ARBA" id="ARBA00022605"/>
    </source>
</evidence>
<feature type="region of interest" description="Disordered" evidence="4">
    <location>
        <begin position="519"/>
        <end position="573"/>
    </location>
</feature>
<keyword evidence="1" id="KW-0028">Amino-acid biosynthesis</keyword>
<name>A0A1S3IGZ7_LINAN</name>
<reference evidence="6" key="1">
    <citation type="submission" date="2025-08" db="UniProtKB">
        <authorList>
            <consortium name="RefSeq"/>
        </authorList>
    </citation>
    <scope>IDENTIFICATION</scope>
    <source>
        <tissue evidence="6">Gonads</tissue>
    </source>
</reference>
<evidence type="ECO:0000313" key="5">
    <source>
        <dbReference type="Proteomes" id="UP000085678"/>
    </source>
</evidence>
<dbReference type="GeneID" id="106164209"/>
<protein>
    <submittedName>
        <fullName evidence="6">Enolase-phosphatase E1</fullName>
    </submittedName>
</protein>
<dbReference type="STRING" id="7574.A0A1S3IGZ7"/>
<dbReference type="SUPFAM" id="SSF56784">
    <property type="entry name" value="HAD-like"/>
    <property type="match status" value="2"/>
</dbReference>
<gene>
    <name evidence="6" type="primary">LOC106164209</name>
</gene>
<sequence length="573" mass="63277">MAQTKRPISDASDILENVKVLLLDVEGTTSPISFMKNEVNQYVTENIQEYLTKNWESEELQNVITSLREQAQQDKEAGTEGVVEVKAADDPQEEVIASITENLKWQMSQEKATTAACQLQSQILREAFKMEKMKGKLFDDVVPALKEVATDSRQVYLFSTTSMDVQKLLFTYSAQGDNSKCLSGFFDSKVGAKTEMESYKNIINDIGVKPEETLYVTDMPAEAQAAGKAGIGVFLLNRPENPALSQDDLKDYNVISSLTELYASNEAPCKKATNGADVAQVEGEEAEAEDEEGEEDVVDDEEEEDLDGEDEEGEEEEEEEEAQQDKEAGTEGVVEVKAAADPQEEVIASITENLKWQMSQEKATTAACQLQSQILREAFKMEKMKGKLFDDVVPALKEVATDSRQVYLFSTTSMDVQKLLFTYSAQGDNSKCLSGFFDSKVGAKTEMESYKNIINDIGVKPEETLYVTDTPAEAQAAGKAGIGVFLLNRPDNPALSQDDLKDYNVISSLTELYASNEAPCKKATNGADVAQVEGEEAEAEDEEGEEDVVDDEEEEDLDGEDEEGEEEEEEEEN</sequence>
<dbReference type="InterPro" id="IPR036412">
    <property type="entry name" value="HAD-like_sf"/>
</dbReference>
<dbReference type="InterPro" id="IPR023214">
    <property type="entry name" value="HAD_sf"/>
</dbReference>
<evidence type="ECO:0000256" key="2">
    <source>
        <dbReference type="ARBA" id="ARBA00022801"/>
    </source>
</evidence>
<dbReference type="InterPro" id="IPR023943">
    <property type="entry name" value="Enolase-ppase_E1"/>
</dbReference>
<dbReference type="SFLD" id="SFLDS00003">
    <property type="entry name" value="Haloacid_Dehalogenase"/>
    <property type="match status" value="1"/>
</dbReference>
<dbReference type="InParanoid" id="A0A1S3IGZ7"/>
<dbReference type="OrthoDB" id="272500at2759"/>
<dbReference type="GO" id="GO:0043874">
    <property type="term" value="F:acireductone synthase activity"/>
    <property type="evidence" value="ECO:0007669"/>
    <property type="project" value="InterPro"/>
</dbReference>
<keyword evidence="2" id="KW-0378">Hydrolase</keyword>
<dbReference type="NCBIfam" id="TIGR01691">
    <property type="entry name" value="enolase-ppase"/>
    <property type="match status" value="2"/>
</dbReference>
<proteinExistence type="predicted"/>
<dbReference type="PANTHER" id="PTHR20371:SF1">
    <property type="entry name" value="ENOLASE-PHOSPHATASE E1"/>
    <property type="match status" value="1"/>
</dbReference>
<dbReference type="KEGG" id="lak:106164209"/>
<dbReference type="NCBIfam" id="TIGR01549">
    <property type="entry name" value="HAD-SF-IA-v1"/>
    <property type="match status" value="1"/>
</dbReference>
<dbReference type="SFLD" id="SFLDG01133">
    <property type="entry name" value="C1.5.4:_Enolase-phosphatase_Li"/>
    <property type="match status" value="1"/>
</dbReference>
<feature type="compositionally biased region" description="Acidic residues" evidence="4">
    <location>
        <begin position="533"/>
        <end position="573"/>
    </location>
</feature>
<feature type="region of interest" description="Disordered" evidence="4">
    <location>
        <begin position="281"/>
        <end position="331"/>
    </location>
</feature>
<dbReference type="AlphaFoldDB" id="A0A1S3IGZ7"/>
<dbReference type="GO" id="GO:0019509">
    <property type="term" value="P:L-methionine salvage from methylthioadenosine"/>
    <property type="evidence" value="ECO:0007669"/>
    <property type="project" value="InterPro"/>
</dbReference>
<organism evidence="5 6">
    <name type="scientific">Lingula anatina</name>
    <name type="common">Brachiopod</name>
    <name type="synonym">Lingula unguis</name>
    <dbReference type="NCBI Taxonomy" id="7574"/>
    <lineage>
        <taxon>Eukaryota</taxon>
        <taxon>Metazoa</taxon>
        <taxon>Spiralia</taxon>
        <taxon>Lophotrochozoa</taxon>
        <taxon>Brachiopoda</taxon>
        <taxon>Linguliformea</taxon>
        <taxon>Lingulata</taxon>
        <taxon>Lingulida</taxon>
        <taxon>Linguloidea</taxon>
        <taxon>Lingulidae</taxon>
        <taxon>Lingula</taxon>
    </lineage>
</organism>
<dbReference type="SFLD" id="SFLDG01129">
    <property type="entry name" value="C1.5:_HAD__Beta-PGM__Phosphata"/>
    <property type="match status" value="1"/>
</dbReference>
<dbReference type="Proteomes" id="UP000085678">
    <property type="component" value="Unplaced"/>
</dbReference>
<feature type="compositionally biased region" description="Acidic residues" evidence="4">
    <location>
        <begin position="282"/>
        <end position="322"/>
    </location>
</feature>
<evidence type="ECO:0000313" key="6">
    <source>
        <dbReference type="RefSeq" id="XP_013397492.2"/>
    </source>
</evidence>
<dbReference type="Gene3D" id="1.10.720.60">
    <property type="match status" value="1"/>
</dbReference>